<accession>A0ABS5L4M3</accession>
<reference evidence="4 5" key="1">
    <citation type="submission" date="2020-02" db="EMBL/GenBank/DDBJ databases">
        <title>Acidophilic actinobacteria isolated from forest soil.</title>
        <authorList>
            <person name="Golinska P."/>
        </authorList>
    </citation>
    <scope>NUCLEOTIDE SEQUENCE [LARGE SCALE GENOMIC DNA]</scope>
    <source>
        <strain evidence="4 5">NL8</strain>
    </source>
</reference>
<dbReference type="Pfam" id="PF14559">
    <property type="entry name" value="TPR_19"/>
    <property type="match status" value="1"/>
</dbReference>
<dbReference type="PROSITE" id="PS50005">
    <property type="entry name" value="TPR"/>
    <property type="match status" value="2"/>
</dbReference>
<dbReference type="InterPro" id="IPR011990">
    <property type="entry name" value="TPR-like_helical_dom_sf"/>
</dbReference>
<dbReference type="RefSeq" id="WP_212019309.1">
    <property type="nucleotide sequence ID" value="NZ_JAAFYZ010000231.1"/>
</dbReference>
<comment type="caution">
    <text evidence="4">The sequence shown here is derived from an EMBL/GenBank/DDBJ whole genome shotgun (WGS) entry which is preliminary data.</text>
</comment>
<evidence type="ECO:0000313" key="5">
    <source>
        <dbReference type="Proteomes" id="UP000730482"/>
    </source>
</evidence>
<proteinExistence type="predicted"/>
<sequence>MTDEDALRATVERAAALIRLERYAEAEPMLRRVLASEPGHYGGLANLAWLLDLADRLDEALETARQLITHWPNETEGFYRAALILKQGKELDEALALLERALQIEPDEGRILRLCAQVLGKYPGRRVEALAMADRAIEVDPQVGDSFQARAMVLVDEYRWREAETAMAEALRLEPMNTTFLVQAGIVKLRLGAIDRARDAFTSALRLKPKPYRVREVLDTLETNGLPAPLLDVYTLGCQALDIPDLGTPGTAGTDPELLRKQARIAGSMWRAAVYNHAWSKDSRDRCRELASALMAADPTLPPARLLAAEIASDDDRYEDLLALAEPLIAEGEATRDLFRWAVYGLEHLDRLDEALEIAAEGCRRFPDSSESVSLKGRILAELGRREEAVAAAERAVELAGDDPGALTSAANVYKRLKMNDEAKEAYKAILRVAPKQTTTLFQLGSLYMLAYQDHRAAERLIQRIELPDVGGDRTAVLGQIRFQLGKWDQAMADFEKALATPMRDPVTVPGIIIGLQLFGPPKRFQPLLDKSVEIRAAGPGEPVTIDKLRLAAFTLIKYGALAEAQEVLAQILELDPENHEATIMAKVVADPDEPEHAEAIAVVFTPDPHDDEL</sequence>
<evidence type="ECO:0000256" key="1">
    <source>
        <dbReference type="ARBA" id="ARBA00022737"/>
    </source>
</evidence>
<keyword evidence="5" id="KW-1185">Reference proteome</keyword>
<gene>
    <name evidence="4" type="ORF">KGQ19_40200</name>
</gene>
<dbReference type="InterPro" id="IPR050498">
    <property type="entry name" value="Ycf3"/>
</dbReference>
<organism evidence="4 5">
    <name type="scientific">Catenulispora pinistramenti</name>
    <dbReference type="NCBI Taxonomy" id="2705254"/>
    <lineage>
        <taxon>Bacteria</taxon>
        <taxon>Bacillati</taxon>
        <taxon>Actinomycetota</taxon>
        <taxon>Actinomycetes</taxon>
        <taxon>Catenulisporales</taxon>
        <taxon>Catenulisporaceae</taxon>
        <taxon>Catenulispora</taxon>
    </lineage>
</organism>
<dbReference type="Pfam" id="PF13432">
    <property type="entry name" value="TPR_16"/>
    <property type="match status" value="1"/>
</dbReference>
<dbReference type="InterPro" id="IPR019734">
    <property type="entry name" value="TPR_rpt"/>
</dbReference>
<name>A0ABS5L4M3_9ACTN</name>
<evidence type="ECO:0000256" key="2">
    <source>
        <dbReference type="ARBA" id="ARBA00022803"/>
    </source>
</evidence>
<dbReference type="EMBL" id="JAAFYZ010000231">
    <property type="protein sequence ID" value="MBS2553094.1"/>
    <property type="molecule type" value="Genomic_DNA"/>
</dbReference>
<dbReference type="Gene3D" id="1.25.40.10">
    <property type="entry name" value="Tetratricopeptide repeat domain"/>
    <property type="match status" value="3"/>
</dbReference>
<dbReference type="PANTHER" id="PTHR44858:SF1">
    <property type="entry name" value="UDP-N-ACETYLGLUCOSAMINE--PEPTIDE N-ACETYLGLUCOSAMINYLTRANSFERASE SPINDLY-RELATED"/>
    <property type="match status" value="1"/>
</dbReference>
<protein>
    <submittedName>
        <fullName evidence="4">Tetratricopeptide repeat protein</fullName>
    </submittedName>
</protein>
<evidence type="ECO:0000256" key="3">
    <source>
        <dbReference type="PROSITE-ProRule" id="PRU00339"/>
    </source>
</evidence>
<dbReference type="Proteomes" id="UP000730482">
    <property type="component" value="Unassembled WGS sequence"/>
</dbReference>
<dbReference type="SUPFAM" id="SSF48452">
    <property type="entry name" value="TPR-like"/>
    <property type="match status" value="3"/>
</dbReference>
<keyword evidence="1" id="KW-0677">Repeat</keyword>
<dbReference type="SMART" id="SM00028">
    <property type="entry name" value="TPR"/>
    <property type="match status" value="9"/>
</dbReference>
<keyword evidence="2 3" id="KW-0802">TPR repeat</keyword>
<dbReference type="Pfam" id="PF13181">
    <property type="entry name" value="TPR_8"/>
    <property type="match status" value="3"/>
</dbReference>
<dbReference type="PANTHER" id="PTHR44858">
    <property type="entry name" value="TETRATRICOPEPTIDE REPEAT PROTEIN 6"/>
    <property type="match status" value="1"/>
</dbReference>
<evidence type="ECO:0000313" key="4">
    <source>
        <dbReference type="EMBL" id="MBS2553094.1"/>
    </source>
</evidence>
<feature type="repeat" description="TPR" evidence="3">
    <location>
        <begin position="178"/>
        <end position="211"/>
    </location>
</feature>
<feature type="repeat" description="TPR" evidence="3">
    <location>
        <begin position="75"/>
        <end position="108"/>
    </location>
</feature>